<feature type="region of interest" description="Disordered" evidence="1">
    <location>
        <begin position="217"/>
        <end position="236"/>
    </location>
</feature>
<keyword evidence="2" id="KW-0472">Membrane</keyword>
<proteinExistence type="predicted"/>
<feature type="transmembrane region" description="Helical" evidence="2">
    <location>
        <begin position="98"/>
        <end position="117"/>
    </location>
</feature>
<evidence type="ECO:0000313" key="3">
    <source>
        <dbReference type="EMBL" id="QQB13457.1"/>
    </source>
</evidence>
<protein>
    <submittedName>
        <fullName evidence="3">DUF998 domain-containing protein</fullName>
    </submittedName>
</protein>
<feature type="transmembrane region" description="Helical" evidence="2">
    <location>
        <begin position="189"/>
        <end position="208"/>
    </location>
</feature>
<feature type="transmembrane region" description="Helical" evidence="2">
    <location>
        <begin position="129"/>
        <end position="146"/>
    </location>
</feature>
<evidence type="ECO:0000313" key="4">
    <source>
        <dbReference type="Proteomes" id="UP000595374"/>
    </source>
</evidence>
<feature type="transmembrane region" description="Helical" evidence="2">
    <location>
        <begin position="153"/>
        <end position="177"/>
    </location>
</feature>
<dbReference type="InterPro" id="IPR009339">
    <property type="entry name" value="DUF998"/>
</dbReference>
<evidence type="ECO:0000256" key="2">
    <source>
        <dbReference type="SAM" id="Phobius"/>
    </source>
</evidence>
<keyword evidence="2" id="KW-1133">Transmembrane helix</keyword>
<organism evidence="3 4">
    <name type="scientific">Brevibacterium casei</name>
    <dbReference type="NCBI Taxonomy" id="33889"/>
    <lineage>
        <taxon>Bacteria</taxon>
        <taxon>Bacillati</taxon>
        <taxon>Actinomycetota</taxon>
        <taxon>Actinomycetes</taxon>
        <taxon>Micrococcales</taxon>
        <taxon>Brevibacteriaceae</taxon>
        <taxon>Brevibacterium</taxon>
    </lineage>
</organism>
<dbReference type="Pfam" id="PF06197">
    <property type="entry name" value="DUF998"/>
    <property type="match status" value="1"/>
</dbReference>
<evidence type="ECO:0000256" key="1">
    <source>
        <dbReference type="SAM" id="MobiDB-lite"/>
    </source>
</evidence>
<feature type="transmembrane region" description="Helical" evidence="2">
    <location>
        <begin position="66"/>
        <end position="86"/>
    </location>
</feature>
<dbReference type="RefSeq" id="WP_198498652.1">
    <property type="nucleotide sequence ID" value="NZ_CP065989.1"/>
</dbReference>
<sequence>MRQRWRIGAALWVASALLLPVQLIVALQWPDGYSVTRNAISDLGVTVCGPFTEGGVVREVCSPWHVGFNAGMVASGVLTALGAVLLHGCWSSRSGRVATILMAVVGVCVVAVGFAPWDRQPALHDGAAAAQALVQWAAMLLLAVAAGRSVFRWLTIAAVAVSILGFAAFLLALDGAALPGLSFGIAERLSFDTLTVWTAAVGVAVLVGRRSGHRSAARAWRSPPASPPDRENRPEP</sequence>
<gene>
    <name evidence="3" type="ORF">I6H47_11530</name>
</gene>
<dbReference type="EMBL" id="CP065989">
    <property type="protein sequence ID" value="QQB13457.1"/>
    <property type="molecule type" value="Genomic_DNA"/>
</dbReference>
<name>A0A7T3ZXE3_9MICO</name>
<reference evidence="3 4" key="1">
    <citation type="submission" date="2020-12" db="EMBL/GenBank/DDBJ databases">
        <title>FDA dAtabase for Regulatory Grade micrObial Sequences (FDA-ARGOS): Supporting development and validation of Infectious Disease Dx tests.</title>
        <authorList>
            <person name="Sproer C."/>
            <person name="Gronow S."/>
            <person name="Severitt S."/>
            <person name="Schroder I."/>
            <person name="Tallon L."/>
            <person name="Sadzewicz L."/>
            <person name="Zhao X."/>
            <person name="Boylan J."/>
            <person name="Ott S."/>
            <person name="Bowen H."/>
            <person name="Vavikolanu K."/>
            <person name="Mehta A."/>
            <person name="Aluvathingal J."/>
            <person name="Nadendla S."/>
            <person name="Lowell S."/>
            <person name="Myers T."/>
            <person name="Yan Y."/>
            <person name="Sichtig H."/>
        </authorList>
    </citation>
    <scope>NUCLEOTIDE SEQUENCE [LARGE SCALE GENOMIC DNA]</scope>
    <source>
        <strain evidence="3 4">FDAARGOS_990</strain>
    </source>
</reference>
<dbReference type="Proteomes" id="UP000595374">
    <property type="component" value="Chromosome"/>
</dbReference>
<accession>A0A7T3ZXE3</accession>
<dbReference type="AlphaFoldDB" id="A0A7T3ZXE3"/>
<keyword evidence="2" id="KW-0812">Transmembrane</keyword>